<comment type="caution">
    <text evidence="5">The sequence shown here is derived from an EMBL/GenBank/DDBJ whole genome shotgun (WGS) entry which is preliminary data.</text>
</comment>
<keyword evidence="1" id="KW-0489">Methyltransferase</keyword>
<dbReference type="InterPro" id="IPR041698">
    <property type="entry name" value="Methyltransf_25"/>
</dbReference>
<evidence type="ECO:0000256" key="3">
    <source>
        <dbReference type="ARBA" id="ARBA00022691"/>
    </source>
</evidence>
<protein>
    <recommendedName>
        <fullName evidence="4">Methyltransferase domain-containing protein</fullName>
    </recommendedName>
</protein>
<dbReference type="AlphaFoldDB" id="A0A176YFQ9"/>
<dbReference type="Proteomes" id="UP000076959">
    <property type="component" value="Unassembled WGS sequence"/>
</dbReference>
<dbReference type="PANTHER" id="PTHR43464">
    <property type="entry name" value="METHYLTRANSFERASE"/>
    <property type="match status" value="1"/>
</dbReference>
<keyword evidence="6" id="KW-1185">Reference proteome</keyword>
<dbReference type="Gene3D" id="3.40.50.150">
    <property type="entry name" value="Vaccinia Virus protein VP39"/>
    <property type="match status" value="1"/>
</dbReference>
<accession>A0A176YFQ9</accession>
<gene>
    <name evidence="5" type="ORF">AYJ54_00780</name>
</gene>
<dbReference type="GO" id="GO:0032259">
    <property type="term" value="P:methylation"/>
    <property type="evidence" value="ECO:0007669"/>
    <property type="project" value="UniProtKB-KW"/>
</dbReference>
<dbReference type="CDD" id="cd02440">
    <property type="entry name" value="AdoMet_MTases"/>
    <property type="match status" value="1"/>
</dbReference>
<dbReference type="STRING" id="1505087.AYJ54_00780"/>
<name>A0A176YFQ9_9BRAD</name>
<keyword evidence="2" id="KW-0808">Transferase</keyword>
<reference evidence="5 6" key="1">
    <citation type="submission" date="2016-03" db="EMBL/GenBank/DDBJ databases">
        <title>Draft Genome Sequence of the Strain BR 10245 (Bradyrhizobium sp.) isolated from nodules of Centrolobium paraense.</title>
        <authorList>
            <person name="Simoes-Araujo J.L.Sr."/>
            <person name="Barauna A.C."/>
            <person name="Silva K."/>
            <person name="Zilli J.E."/>
        </authorList>
    </citation>
    <scope>NUCLEOTIDE SEQUENCE [LARGE SCALE GENOMIC DNA]</scope>
    <source>
        <strain evidence="5 6">BR 10245</strain>
    </source>
</reference>
<feature type="domain" description="Methyltransferase" evidence="4">
    <location>
        <begin position="42"/>
        <end position="125"/>
    </location>
</feature>
<dbReference type="OrthoDB" id="9806525at2"/>
<dbReference type="GO" id="GO:0008168">
    <property type="term" value="F:methyltransferase activity"/>
    <property type="evidence" value="ECO:0007669"/>
    <property type="project" value="UniProtKB-KW"/>
</dbReference>
<evidence type="ECO:0000256" key="2">
    <source>
        <dbReference type="ARBA" id="ARBA00022679"/>
    </source>
</evidence>
<dbReference type="EMBL" id="LUUB01000079">
    <property type="protein sequence ID" value="OAF05473.1"/>
    <property type="molecule type" value="Genomic_DNA"/>
</dbReference>
<dbReference type="SUPFAM" id="SSF53335">
    <property type="entry name" value="S-adenosyl-L-methionine-dependent methyltransferases"/>
    <property type="match status" value="1"/>
</dbReference>
<dbReference type="RefSeq" id="WP_063703578.1">
    <property type="nucleotide sequence ID" value="NZ_LUUB01000079.1"/>
</dbReference>
<evidence type="ECO:0000256" key="1">
    <source>
        <dbReference type="ARBA" id="ARBA00022603"/>
    </source>
</evidence>
<sequence>MRTAVEFDQFYAKPDPWKLSHASFRDRVFRRLLRETVRGRYILELGCGEGHLTAAVFGDAKSVTAVDISSVAIDRAKARGLPNATFKISDFLETSFKGFDVIAALECIYYLSPEEQDAFFAKIAREHAGKVFVMSAPIIGENKFRRYFTHSELMAVFSRHGMTVERFHNLNVSRTGFPTTAATAAARIAPIVLDWLPEATIYQRLYKVLTR</sequence>
<dbReference type="Pfam" id="PF13649">
    <property type="entry name" value="Methyltransf_25"/>
    <property type="match status" value="1"/>
</dbReference>
<evidence type="ECO:0000313" key="5">
    <source>
        <dbReference type="EMBL" id="OAF05473.1"/>
    </source>
</evidence>
<dbReference type="InterPro" id="IPR029063">
    <property type="entry name" value="SAM-dependent_MTases_sf"/>
</dbReference>
<dbReference type="PANTHER" id="PTHR43464:SF19">
    <property type="entry name" value="UBIQUINONE BIOSYNTHESIS O-METHYLTRANSFERASE, MITOCHONDRIAL"/>
    <property type="match status" value="1"/>
</dbReference>
<evidence type="ECO:0000259" key="4">
    <source>
        <dbReference type="Pfam" id="PF13649"/>
    </source>
</evidence>
<evidence type="ECO:0000313" key="6">
    <source>
        <dbReference type="Proteomes" id="UP000076959"/>
    </source>
</evidence>
<organism evidence="5 6">
    <name type="scientific">Bradyrhizobium centrolobii</name>
    <dbReference type="NCBI Taxonomy" id="1505087"/>
    <lineage>
        <taxon>Bacteria</taxon>
        <taxon>Pseudomonadati</taxon>
        <taxon>Pseudomonadota</taxon>
        <taxon>Alphaproteobacteria</taxon>
        <taxon>Hyphomicrobiales</taxon>
        <taxon>Nitrobacteraceae</taxon>
        <taxon>Bradyrhizobium</taxon>
    </lineage>
</organism>
<keyword evidence="3" id="KW-0949">S-adenosyl-L-methionine</keyword>
<proteinExistence type="predicted"/>